<organism evidence="1 2">
    <name type="scientific">Marasmius oreades</name>
    <name type="common">fairy-ring Marasmius</name>
    <dbReference type="NCBI Taxonomy" id="181124"/>
    <lineage>
        <taxon>Eukaryota</taxon>
        <taxon>Fungi</taxon>
        <taxon>Dikarya</taxon>
        <taxon>Basidiomycota</taxon>
        <taxon>Agaricomycotina</taxon>
        <taxon>Agaricomycetes</taxon>
        <taxon>Agaricomycetidae</taxon>
        <taxon>Agaricales</taxon>
        <taxon>Marasmiineae</taxon>
        <taxon>Marasmiaceae</taxon>
        <taxon>Marasmius</taxon>
    </lineage>
</organism>
<dbReference type="KEGG" id="more:E1B28_010530"/>
<dbReference type="RefSeq" id="XP_043007970.1">
    <property type="nucleotide sequence ID" value="XM_043155501.1"/>
</dbReference>
<comment type="caution">
    <text evidence="1">The sequence shown here is derived from an EMBL/GenBank/DDBJ whole genome shotgun (WGS) entry which is preliminary data.</text>
</comment>
<dbReference type="GeneID" id="66079606"/>
<proteinExistence type="predicted"/>
<evidence type="ECO:0000313" key="2">
    <source>
        <dbReference type="Proteomes" id="UP001049176"/>
    </source>
</evidence>
<evidence type="ECO:0000313" key="1">
    <source>
        <dbReference type="EMBL" id="KAG7091500.1"/>
    </source>
</evidence>
<accession>A0A9P7RXG1</accession>
<gene>
    <name evidence="1" type="ORF">E1B28_010530</name>
</gene>
<dbReference type="EMBL" id="CM032186">
    <property type="protein sequence ID" value="KAG7091500.1"/>
    <property type="molecule type" value="Genomic_DNA"/>
</dbReference>
<dbReference type="AlphaFoldDB" id="A0A9P7RXG1"/>
<reference evidence="1" key="1">
    <citation type="journal article" date="2021" name="Genome Biol. Evol.">
        <title>The assembled and annotated genome of the fairy-ring fungus Marasmius oreades.</title>
        <authorList>
            <person name="Hiltunen M."/>
            <person name="Ament-Velasquez S.L."/>
            <person name="Johannesson H."/>
        </authorList>
    </citation>
    <scope>NUCLEOTIDE SEQUENCE</scope>
    <source>
        <strain evidence="1">03SP1</strain>
    </source>
</reference>
<keyword evidence="2" id="KW-1185">Reference proteome</keyword>
<sequence>MERAYTVYHRSDRQGCFTPKETQRRQVMNVRSGGDGPDDSTVPGPEGAINGCLNCNTSSPHLLPPLLPWRPSPCRFLAIQLEPESDIAVNGHLRDLPSDFQVAATRFAAMEGPMFVISSMQMISENRGTREAQETLLFEAMRVDEGLHQAGFGRFAPWLLLSAYWLQ</sequence>
<dbReference type="OrthoDB" id="10250282at2759"/>
<dbReference type="Proteomes" id="UP001049176">
    <property type="component" value="Chromosome 6"/>
</dbReference>
<protein>
    <submittedName>
        <fullName evidence="1">Uncharacterized protein</fullName>
    </submittedName>
</protein>
<name>A0A9P7RXG1_9AGAR</name>